<feature type="domain" description="Glycosyltransferase subfamily 4-like N-terminal" evidence="3">
    <location>
        <begin position="15"/>
        <end position="169"/>
    </location>
</feature>
<dbReference type="InterPro" id="IPR001296">
    <property type="entry name" value="Glyco_trans_1"/>
</dbReference>
<keyword evidence="1" id="KW-0808">Transferase</keyword>
<keyword evidence="5" id="KW-1185">Reference proteome</keyword>
<gene>
    <name evidence="4" type="ORF">GCM10023231_11610</name>
</gene>
<dbReference type="EMBL" id="BAABIQ010000005">
    <property type="protein sequence ID" value="GAA4785401.1"/>
    <property type="molecule type" value="Genomic_DNA"/>
</dbReference>
<dbReference type="PANTHER" id="PTHR46401:SF2">
    <property type="entry name" value="GLYCOSYLTRANSFERASE WBBK-RELATED"/>
    <property type="match status" value="1"/>
</dbReference>
<evidence type="ECO:0000313" key="4">
    <source>
        <dbReference type="EMBL" id="GAA4785401.1"/>
    </source>
</evidence>
<dbReference type="Pfam" id="PF00534">
    <property type="entry name" value="Glycos_transf_1"/>
    <property type="match status" value="1"/>
</dbReference>
<dbReference type="SUPFAM" id="SSF53756">
    <property type="entry name" value="UDP-Glycosyltransferase/glycogen phosphorylase"/>
    <property type="match status" value="1"/>
</dbReference>
<dbReference type="Pfam" id="PF13439">
    <property type="entry name" value="Glyco_transf_4"/>
    <property type="match status" value="1"/>
</dbReference>
<dbReference type="PANTHER" id="PTHR46401">
    <property type="entry name" value="GLYCOSYLTRANSFERASE WBBK-RELATED"/>
    <property type="match status" value="1"/>
</dbReference>
<evidence type="ECO:0000259" key="3">
    <source>
        <dbReference type="Pfam" id="PF13439"/>
    </source>
</evidence>
<protein>
    <submittedName>
        <fullName evidence="4">Glycosyltransferase</fullName>
    </submittedName>
</protein>
<comment type="caution">
    <text evidence="4">The sequence shown here is derived from an EMBL/GenBank/DDBJ whole genome shotgun (WGS) entry which is preliminary data.</text>
</comment>
<sequence length="360" mass="41512">MKIGIDYRFAIKSTRGIGYYIRELVQALMKLDHENTYLLYVDQAVSQTLPPNFYWRVLPFANLIISEQLLLPFYAKKDRIDLFWYPSNSGPIWLSRSIHLLLTIHDLIFMQKVGNTSGYFRHRFGEYYRKWSLVWGISRVDELMAVSQFTADEIRTRFNREAQVIYNHVLPITVADSEEILVRYHLKSKTYCYTISGIAPHKNIQTLLKLFSTVLRNELLVITGIPNRAHQRALLNGTCCPNIIFTDFISEGEKQALLKNARLFLFLSLYEGFGIPLLEAMQQHVPIIASKQGAITEVLGGNGVLVDPLALNEIESAIKQALEEPQDMRGYPVQLAKFTHWEESAQNFLAIIEKYKKKYG</sequence>
<dbReference type="InterPro" id="IPR028098">
    <property type="entry name" value="Glyco_trans_4-like_N"/>
</dbReference>
<evidence type="ECO:0000256" key="1">
    <source>
        <dbReference type="ARBA" id="ARBA00022679"/>
    </source>
</evidence>
<evidence type="ECO:0000259" key="2">
    <source>
        <dbReference type="Pfam" id="PF00534"/>
    </source>
</evidence>
<evidence type="ECO:0000313" key="5">
    <source>
        <dbReference type="Proteomes" id="UP001501411"/>
    </source>
</evidence>
<dbReference type="Proteomes" id="UP001501411">
    <property type="component" value="Unassembled WGS sequence"/>
</dbReference>
<dbReference type="RefSeq" id="WP_345230778.1">
    <property type="nucleotide sequence ID" value="NZ_BAABIQ010000005.1"/>
</dbReference>
<feature type="domain" description="Glycosyl transferase family 1" evidence="2">
    <location>
        <begin position="189"/>
        <end position="327"/>
    </location>
</feature>
<dbReference type="CDD" id="cd03809">
    <property type="entry name" value="GT4_MtfB-like"/>
    <property type="match status" value="1"/>
</dbReference>
<dbReference type="Gene3D" id="3.40.50.2000">
    <property type="entry name" value="Glycogen Phosphorylase B"/>
    <property type="match status" value="2"/>
</dbReference>
<reference evidence="5" key="1">
    <citation type="journal article" date="2019" name="Int. J. Syst. Evol. Microbiol.">
        <title>The Global Catalogue of Microorganisms (GCM) 10K type strain sequencing project: providing services to taxonomists for standard genome sequencing and annotation.</title>
        <authorList>
            <consortium name="The Broad Institute Genomics Platform"/>
            <consortium name="The Broad Institute Genome Sequencing Center for Infectious Disease"/>
            <person name="Wu L."/>
            <person name="Ma J."/>
        </authorList>
    </citation>
    <scope>NUCLEOTIDE SEQUENCE [LARGE SCALE GENOMIC DNA]</scope>
    <source>
        <strain evidence="5">JCM 18200</strain>
    </source>
</reference>
<proteinExistence type="predicted"/>
<accession>A0ABP9ASP6</accession>
<organism evidence="4 5">
    <name type="scientific">Olivibacter ginsenosidimutans</name>
    <dbReference type="NCBI Taxonomy" id="1176537"/>
    <lineage>
        <taxon>Bacteria</taxon>
        <taxon>Pseudomonadati</taxon>
        <taxon>Bacteroidota</taxon>
        <taxon>Sphingobacteriia</taxon>
        <taxon>Sphingobacteriales</taxon>
        <taxon>Sphingobacteriaceae</taxon>
        <taxon>Olivibacter</taxon>
    </lineage>
</organism>
<name>A0ABP9ASP6_9SPHI</name>